<sequence>MNKYILLFLISINISYISADEINDPFEDINRVTHNINDTLDNAIAKPVAEVYGEITPEFIQNRVTRFFKNLAEVDTFINQLLQGKPKLALNDFGRFTINSTIGLYGLFDPATKLGLQAHDEDFGQTLGVWGVPDGPYIVLPVIGPSNARDLLSRPISSFLSGTFAMTDTDVKITLTLLDAIETRERYLDFEAMMTGDVYTFMKDAYVQSRD</sequence>
<evidence type="ECO:0000256" key="1">
    <source>
        <dbReference type="ARBA" id="ARBA00010634"/>
    </source>
</evidence>
<dbReference type="GO" id="GO:0016020">
    <property type="term" value="C:membrane"/>
    <property type="evidence" value="ECO:0007669"/>
    <property type="project" value="InterPro"/>
</dbReference>
<dbReference type="GO" id="GO:0120010">
    <property type="term" value="P:intermembrane phospholipid transfer"/>
    <property type="evidence" value="ECO:0007669"/>
    <property type="project" value="TreeGrafter"/>
</dbReference>
<keyword evidence="2" id="KW-0732">Signal</keyword>
<reference evidence="3 4" key="1">
    <citation type="submission" date="2019-02" db="EMBL/GenBank/DDBJ databases">
        <title>Prokaryotic population dynamics and viral predation in marine succession experiment using metagenomics: the confinement effect.</title>
        <authorList>
            <person name="Haro-Moreno J.M."/>
            <person name="Rodriguez-Valera F."/>
            <person name="Lopez-Perez M."/>
        </authorList>
    </citation>
    <scope>NUCLEOTIDE SEQUENCE [LARGE SCALE GENOMIC DNA]</scope>
    <source>
        <strain evidence="3">MED-G167</strain>
    </source>
</reference>
<comment type="similarity">
    <text evidence="1">Belongs to the MlaA family.</text>
</comment>
<proteinExistence type="inferred from homology"/>
<dbReference type="Pfam" id="PF04333">
    <property type="entry name" value="MlaA"/>
    <property type="match status" value="1"/>
</dbReference>
<name>A0A520M7S2_9GAMM</name>
<dbReference type="Proteomes" id="UP000318359">
    <property type="component" value="Unassembled WGS sequence"/>
</dbReference>
<accession>A0A520M7S2</accession>
<dbReference type="PANTHER" id="PTHR30035">
    <property type="entry name" value="LIPOPROTEIN VACJ-RELATED"/>
    <property type="match status" value="1"/>
</dbReference>
<evidence type="ECO:0000256" key="2">
    <source>
        <dbReference type="ARBA" id="ARBA00022729"/>
    </source>
</evidence>
<dbReference type="PANTHER" id="PTHR30035:SF3">
    <property type="entry name" value="INTERMEMBRANE PHOSPHOLIPID TRANSPORT SYSTEM LIPOPROTEIN MLAA"/>
    <property type="match status" value="1"/>
</dbReference>
<evidence type="ECO:0000313" key="4">
    <source>
        <dbReference type="Proteomes" id="UP000318359"/>
    </source>
</evidence>
<dbReference type="EMBL" id="SHBM01000032">
    <property type="protein sequence ID" value="RZO17248.1"/>
    <property type="molecule type" value="Genomic_DNA"/>
</dbReference>
<dbReference type="InterPro" id="IPR007428">
    <property type="entry name" value="MlaA"/>
</dbReference>
<gene>
    <name evidence="3" type="ORF">EVB00_02410</name>
</gene>
<protein>
    <submittedName>
        <fullName evidence="3">VacJ family lipoprotein</fullName>
    </submittedName>
</protein>
<comment type="caution">
    <text evidence="3">The sequence shown here is derived from an EMBL/GenBank/DDBJ whole genome shotgun (WGS) entry which is preliminary data.</text>
</comment>
<dbReference type="AlphaFoldDB" id="A0A520M7S2"/>
<keyword evidence="3" id="KW-0449">Lipoprotein</keyword>
<evidence type="ECO:0000313" key="3">
    <source>
        <dbReference type="EMBL" id="RZO17248.1"/>
    </source>
</evidence>
<organism evidence="3 4">
    <name type="scientific">SAR86 cluster bacterium</name>
    <dbReference type="NCBI Taxonomy" id="2030880"/>
    <lineage>
        <taxon>Bacteria</taxon>
        <taxon>Pseudomonadati</taxon>
        <taxon>Pseudomonadota</taxon>
        <taxon>Gammaproteobacteria</taxon>
        <taxon>SAR86 cluster</taxon>
    </lineage>
</organism>
<feature type="non-terminal residue" evidence="3">
    <location>
        <position position="211"/>
    </location>
</feature>
<dbReference type="PRINTS" id="PR01805">
    <property type="entry name" value="VACJLIPOPROT"/>
</dbReference>